<evidence type="ECO:0000313" key="2">
    <source>
        <dbReference type="Proteomes" id="UP001222325"/>
    </source>
</evidence>
<evidence type="ECO:0000313" key="1">
    <source>
        <dbReference type="EMBL" id="KAJ7074968.1"/>
    </source>
</evidence>
<reference evidence="1" key="1">
    <citation type="submission" date="2023-03" db="EMBL/GenBank/DDBJ databases">
        <title>Massive genome expansion in bonnet fungi (Mycena s.s.) driven by repeated elements and novel gene families across ecological guilds.</title>
        <authorList>
            <consortium name="Lawrence Berkeley National Laboratory"/>
            <person name="Harder C.B."/>
            <person name="Miyauchi S."/>
            <person name="Viragh M."/>
            <person name="Kuo A."/>
            <person name="Thoen E."/>
            <person name="Andreopoulos B."/>
            <person name="Lu D."/>
            <person name="Skrede I."/>
            <person name="Drula E."/>
            <person name="Henrissat B."/>
            <person name="Morin E."/>
            <person name="Kohler A."/>
            <person name="Barry K."/>
            <person name="LaButti K."/>
            <person name="Morin E."/>
            <person name="Salamov A."/>
            <person name="Lipzen A."/>
            <person name="Mereny Z."/>
            <person name="Hegedus B."/>
            <person name="Baldrian P."/>
            <person name="Stursova M."/>
            <person name="Weitz H."/>
            <person name="Taylor A."/>
            <person name="Grigoriev I.V."/>
            <person name="Nagy L.G."/>
            <person name="Martin F."/>
            <person name="Kauserud H."/>
        </authorList>
    </citation>
    <scope>NUCLEOTIDE SEQUENCE</scope>
    <source>
        <strain evidence="1">CBHHK173m</strain>
    </source>
</reference>
<keyword evidence="2" id="KW-1185">Reference proteome</keyword>
<proteinExistence type="predicted"/>
<sequence>MAGCTPVLLARTRPASAAPLSFATIAMQFKLVYIMAATLLTAVCGAPVKIGPLDIESRASELDSDIAVPQERGCRMYSCI</sequence>
<protein>
    <submittedName>
        <fullName evidence="1">Uncharacterized protein</fullName>
    </submittedName>
</protein>
<comment type="caution">
    <text evidence="1">The sequence shown here is derived from an EMBL/GenBank/DDBJ whole genome shotgun (WGS) entry which is preliminary data.</text>
</comment>
<feature type="non-terminal residue" evidence="1">
    <location>
        <position position="80"/>
    </location>
</feature>
<name>A0AAD6TNT4_9AGAR</name>
<organism evidence="1 2">
    <name type="scientific">Mycena belliarum</name>
    <dbReference type="NCBI Taxonomy" id="1033014"/>
    <lineage>
        <taxon>Eukaryota</taxon>
        <taxon>Fungi</taxon>
        <taxon>Dikarya</taxon>
        <taxon>Basidiomycota</taxon>
        <taxon>Agaricomycotina</taxon>
        <taxon>Agaricomycetes</taxon>
        <taxon>Agaricomycetidae</taxon>
        <taxon>Agaricales</taxon>
        <taxon>Marasmiineae</taxon>
        <taxon>Mycenaceae</taxon>
        <taxon>Mycena</taxon>
    </lineage>
</organism>
<dbReference type="AlphaFoldDB" id="A0AAD6TNT4"/>
<dbReference type="EMBL" id="JARJCN010000107">
    <property type="protein sequence ID" value="KAJ7074968.1"/>
    <property type="molecule type" value="Genomic_DNA"/>
</dbReference>
<dbReference type="Proteomes" id="UP001222325">
    <property type="component" value="Unassembled WGS sequence"/>
</dbReference>
<gene>
    <name evidence="1" type="ORF">B0H15DRAFT_868363</name>
</gene>
<accession>A0AAD6TNT4</accession>